<protein>
    <submittedName>
        <fullName evidence="3">Uncharacterized protein</fullName>
    </submittedName>
</protein>
<name>A0AA90EQ27_9BACI</name>
<proteinExistence type="predicted"/>
<keyword evidence="2" id="KW-0732">Signal</keyword>
<organism evidence="3 6">
    <name type="scientific">Bacillus haynesii</name>
    <dbReference type="NCBI Taxonomy" id="1925021"/>
    <lineage>
        <taxon>Bacteria</taxon>
        <taxon>Bacillati</taxon>
        <taxon>Bacillota</taxon>
        <taxon>Bacilli</taxon>
        <taxon>Bacillales</taxon>
        <taxon>Bacillaceae</taxon>
        <taxon>Bacillus</taxon>
    </lineage>
</organism>
<dbReference type="RefSeq" id="WP_076788648.1">
    <property type="nucleotide sequence ID" value="NZ_JAKYKF010000011.1"/>
</dbReference>
<evidence type="ECO:0000256" key="1">
    <source>
        <dbReference type="SAM" id="MobiDB-lite"/>
    </source>
</evidence>
<gene>
    <name evidence="4" type="ORF">BTA31_01885</name>
    <name evidence="3" type="ORF">MOE73_03785</name>
</gene>
<dbReference type="Proteomes" id="UP000187046">
    <property type="component" value="Unassembled WGS sequence"/>
</dbReference>
<dbReference type="EMBL" id="MRBL01000002">
    <property type="protein sequence ID" value="OMI30335.1"/>
    <property type="molecule type" value="Genomic_DNA"/>
</dbReference>
<dbReference type="AlphaFoldDB" id="A0AA90EQ27"/>
<comment type="caution">
    <text evidence="3">The sequence shown here is derived from an EMBL/GenBank/DDBJ whole genome shotgun (WGS) entry which is preliminary data.</text>
</comment>
<dbReference type="EMBL" id="JALAXI010000003">
    <property type="protein sequence ID" value="MCY9279196.1"/>
    <property type="molecule type" value="Genomic_DNA"/>
</dbReference>
<reference evidence="3" key="2">
    <citation type="submission" date="2022-02" db="EMBL/GenBank/DDBJ databases">
        <title>Crop Bioprotection Bacillus Genome Sequencing.</title>
        <authorList>
            <person name="Dunlap C."/>
        </authorList>
    </citation>
    <scope>NUCLEOTIDE SEQUENCE</scope>
    <source>
        <strain evidence="3">T20C14</strain>
    </source>
</reference>
<feature type="region of interest" description="Disordered" evidence="1">
    <location>
        <begin position="61"/>
        <end position="114"/>
    </location>
</feature>
<keyword evidence="5" id="KW-1185">Reference proteome</keyword>
<evidence type="ECO:0000256" key="2">
    <source>
        <dbReference type="SAM" id="SignalP"/>
    </source>
</evidence>
<sequence>MFRRRSGIHPAVLVLGSAALTAAFSPEIRKRLTGMFANRMGGRQQGNGSNQTMMNPADMIKQAFNPGGQSHQHRQSGHTANDQHPSGQMTAAPVNATNDQAANQTMFDTDQSYS</sequence>
<evidence type="ECO:0000313" key="6">
    <source>
        <dbReference type="Proteomes" id="UP001066455"/>
    </source>
</evidence>
<evidence type="ECO:0000313" key="4">
    <source>
        <dbReference type="EMBL" id="OMI30335.1"/>
    </source>
</evidence>
<feature type="chain" id="PRO_5041659866" evidence="2">
    <location>
        <begin position="23"/>
        <end position="114"/>
    </location>
</feature>
<feature type="compositionally biased region" description="Polar residues" evidence="1">
    <location>
        <begin position="77"/>
        <end position="114"/>
    </location>
</feature>
<feature type="signal peptide" evidence="2">
    <location>
        <begin position="1"/>
        <end position="22"/>
    </location>
</feature>
<dbReference type="Proteomes" id="UP001066455">
    <property type="component" value="Unassembled WGS sequence"/>
</dbReference>
<accession>A0AA90EQ27</accession>
<reference evidence="4 5" key="1">
    <citation type="submission" date="2016-12" db="EMBL/GenBank/DDBJ databases">
        <title>Bacillus phylogenomics.</title>
        <authorList>
            <person name="Dunlap C."/>
        </authorList>
    </citation>
    <scope>NUCLEOTIDE SEQUENCE [LARGE SCALE GENOMIC DNA]</scope>
    <source>
        <strain evidence="4 5">NRRL B-41327</strain>
    </source>
</reference>
<evidence type="ECO:0000313" key="3">
    <source>
        <dbReference type="EMBL" id="MCY9279196.1"/>
    </source>
</evidence>
<evidence type="ECO:0000313" key="5">
    <source>
        <dbReference type="Proteomes" id="UP000187046"/>
    </source>
</evidence>